<dbReference type="EMBL" id="ABXP02000055">
    <property type="protein sequence ID" value="KKC30005.1"/>
    <property type="molecule type" value="Genomic_DNA"/>
</dbReference>
<dbReference type="Gene3D" id="6.10.250.3150">
    <property type="match status" value="1"/>
</dbReference>
<accession>B7RAE2</accession>
<protein>
    <recommendedName>
        <fullName evidence="4">N-terminal domain of peptidoglycan hydrolase CwlO-containing protein</fullName>
    </recommendedName>
</protein>
<feature type="coiled-coil region" evidence="1">
    <location>
        <begin position="153"/>
        <end position="212"/>
    </location>
</feature>
<evidence type="ECO:0008006" key="4">
    <source>
        <dbReference type="Google" id="ProtNLM"/>
    </source>
</evidence>
<keyword evidence="1" id="KW-0175">Coiled coil</keyword>
<dbReference type="Proteomes" id="UP000010146">
    <property type="component" value="Unassembled WGS sequence"/>
</dbReference>
<reference evidence="2 3" key="2">
    <citation type="journal article" date="2015" name="BMC Genomics">
        <title>Analysis of three genomes within the thermophilic bacterial species Caldanaerobacter subterraneus with a focus on carbon monoxide dehydrogenase evolution and hydrolase diversity.</title>
        <authorList>
            <person name="Sant'Anna F.H."/>
            <person name="Lebedinsky A.V."/>
            <person name="Sokolova T.G."/>
            <person name="Robb F.T."/>
            <person name="Gonzalez J.M."/>
        </authorList>
    </citation>
    <scope>NUCLEOTIDE SEQUENCE [LARGE SCALE GENOMIC DNA]</scope>
    <source>
        <strain evidence="2 3">DSM 12653</strain>
    </source>
</reference>
<reference evidence="3" key="3">
    <citation type="submission" date="2015-02" db="EMBL/GenBank/DDBJ databases">
        <title>Genome analysis of three genomes within the thermophilic hydrogenogenic bacterial species Caldanaerobacter subterraneus.</title>
        <authorList>
            <person name="Sant'Anna F.H."/>
            <person name="Lebedinsky A."/>
            <person name="Sokolova T."/>
            <person name="Robb F.T."/>
            <person name="Gonzalez J.M."/>
        </authorList>
    </citation>
    <scope>NUCLEOTIDE SEQUENCE [LARGE SCALE GENOMIC DNA]</scope>
    <source>
        <strain evidence="3">DSM 12653</strain>
    </source>
</reference>
<reference evidence="2 3" key="1">
    <citation type="submission" date="2008-07" db="EMBL/GenBank/DDBJ databases">
        <authorList>
            <person name="Gonzalez J."/>
            <person name="Sokolova T."/>
            <person name="Ferriera S."/>
            <person name="Johnson J."/>
            <person name="Kravitz S."/>
            <person name="Beeson K."/>
            <person name="Sutton G."/>
            <person name="Rogers Y.-H."/>
            <person name="Friedman R."/>
            <person name="Frazier M."/>
            <person name="Venter J.C."/>
        </authorList>
    </citation>
    <scope>NUCLEOTIDE SEQUENCE [LARGE SCALE GENOMIC DNA]</scope>
    <source>
        <strain evidence="2 3">DSM 12653</strain>
    </source>
</reference>
<proteinExistence type="predicted"/>
<evidence type="ECO:0000256" key="1">
    <source>
        <dbReference type="SAM" id="Coils"/>
    </source>
</evidence>
<feature type="coiled-coil region" evidence="1">
    <location>
        <begin position="39"/>
        <end position="96"/>
    </location>
</feature>
<name>B7RAE2_9THEO</name>
<comment type="caution">
    <text evidence="2">The sequence shown here is derived from an EMBL/GenBank/DDBJ whole genome shotgun (WGS) entry which is preliminary data.</text>
</comment>
<organism evidence="2 3">
    <name type="scientific">Caldanaerobacter subterraneus subsp. pacificus DSM 12653</name>
    <dbReference type="NCBI Taxonomy" id="391606"/>
    <lineage>
        <taxon>Bacteria</taxon>
        <taxon>Bacillati</taxon>
        <taxon>Bacillota</taxon>
        <taxon>Clostridia</taxon>
        <taxon>Thermoanaerobacterales</taxon>
        <taxon>Thermoanaerobacteraceae</taxon>
        <taxon>Caldanaerobacter</taxon>
    </lineage>
</organism>
<gene>
    <name evidence="2" type="ORF">CDSM653_00961</name>
</gene>
<sequence>MRGAMKRVISLAIAIFFVFSLLMVKGQEGEVGEFYQLKQKEQEVILEILKLDVEKLKSEKALEEISDEIEELNESIKEKTEEINRTSEEIDKEKDTIKTWFRFLYMSGTNAILSLLLMADNASELLHRLIYVDIITNYYYDKLENLYNLVKYKKEEEKQLTLKKEELLKKQEEEKKVIKKIEDLRANKDKILEEIRKKLSNYQKILEIVENTSSSLSSLDFLLSSISKLPWGNLQPKDLKFSFFSAEASFYDKDVTELVQSFDERLKNVEVVFKKEGFEVKEEGKYLAKGNFEIEDDKIKLKFMSINVQGILIEGSFLEKLIEGYDTRLNFNIPLEGWKLKQVSTEDGYVKILLKK</sequence>
<evidence type="ECO:0000313" key="2">
    <source>
        <dbReference type="EMBL" id="KKC30005.1"/>
    </source>
</evidence>
<evidence type="ECO:0000313" key="3">
    <source>
        <dbReference type="Proteomes" id="UP000010146"/>
    </source>
</evidence>
<dbReference type="AlphaFoldDB" id="B7RAE2"/>